<dbReference type="EMBL" id="JBCITK010000001">
    <property type="protein sequence ID" value="MEN0641753.1"/>
    <property type="molecule type" value="Genomic_DNA"/>
</dbReference>
<keyword evidence="2" id="KW-0762">Sugar transport</keyword>
<reference evidence="2 3" key="1">
    <citation type="submission" date="2024-03" db="EMBL/GenBank/DDBJ databases">
        <title>Bacilli Hybrid Assemblies.</title>
        <authorList>
            <person name="Kovac J."/>
        </authorList>
    </citation>
    <scope>NUCLEOTIDE SEQUENCE [LARGE SCALE GENOMIC DNA]</scope>
    <source>
        <strain evidence="2 3">FSL R7-0666</strain>
    </source>
</reference>
<gene>
    <name evidence="2" type="ORF">MKY91_01040</name>
</gene>
<proteinExistence type="predicted"/>
<dbReference type="PROSITE" id="PS51094">
    <property type="entry name" value="PTS_EIIA_TYPE_2"/>
    <property type="match status" value="1"/>
</dbReference>
<feature type="domain" description="PTS EIIA type-2" evidence="1">
    <location>
        <begin position="1"/>
        <end position="143"/>
    </location>
</feature>
<accession>A0ABU9VCY1</accession>
<dbReference type="SUPFAM" id="SSF55804">
    <property type="entry name" value="Phoshotransferase/anion transport protein"/>
    <property type="match status" value="1"/>
</dbReference>
<dbReference type="InterPro" id="IPR051541">
    <property type="entry name" value="PTS_SugarTrans_NitroReg"/>
</dbReference>
<evidence type="ECO:0000259" key="1">
    <source>
        <dbReference type="PROSITE" id="PS51094"/>
    </source>
</evidence>
<keyword evidence="3" id="KW-1185">Reference proteome</keyword>
<evidence type="ECO:0000313" key="2">
    <source>
        <dbReference type="EMBL" id="MEN0641753.1"/>
    </source>
</evidence>
<dbReference type="Gene3D" id="3.40.930.10">
    <property type="entry name" value="Mannitol-specific EII, Chain A"/>
    <property type="match status" value="1"/>
</dbReference>
<protein>
    <submittedName>
        <fullName evidence="2">PTS sugar transporter subunit IIA</fullName>
    </submittedName>
</protein>
<dbReference type="Pfam" id="PF00359">
    <property type="entry name" value="PTS_EIIA_2"/>
    <property type="match status" value="1"/>
</dbReference>
<sequence>MSRNLPIRTYVDCTLNSRDEVFSFIADLVSEKPTDVNQVIKQLEQREELGSTMIAEHVLLPHIESPYARQSEIIFIRLAEPIRNWDETTKDIQLLIVISLLENESVQLKKDIARFTRTLADEEFVQRLITMSEQDILRTVNQN</sequence>
<organism evidence="2 3">
    <name type="scientific">Alkalicoccobacillus gibsonii</name>
    <dbReference type="NCBI Taxonomy" id="79881"/>
    <lineage>
        <taxon>Bacteria</taxon>
        <taxon>Bacillati</taxon>
        <taxon>Bacillota</taxon>
        <taxon>Bacilli</taxon>
        <taxon>Bacillales</taxon>
        <taxon>Bacillaceae</taxon>
        <taxon>Alkalicoccobacillus</taxon>
    </lineage>
</organism>
<evidence type="ECO:0000313" key="3">
    <source>
        <dbReference type="Proteomes" id="UP001418796"/>
    </source>
</evidence>
<dbReference type="RefSeq" id="WP_343128948.1">
    <property type="nucleotide sequence ID" value="NZ_JBCITK010000001.1"/>
</dbReference>
<dbReference type="Proteomes" id="UP001418796">
    <property type="component" value="Unassembled WGS sequence"/>
</dbReference>
<comment type="caution">
    <text evidence="2">The sequence shown here is derived from an EMBL/GenBank/DDBJ whole genome shotgun (WGS) entry which is preliminary data.</text>
</comment>
<dbReference type="PANTHER" id="PTHR47738:SF1">
    <property type="entry name" value="NITROGEN REGULATORY PROTEIN"/>
    <property type="match status" value="1"/>
</dbReference>
<dbReference type="InterPro" id="IPR002178">
    <property type="entry name" value="PTS_EIIA_type-2_dom"/>
</dbReference>
<keyword evidence="2" id="KW-0813">Transport</keyword>
<dbReference type="InterPro" id="IPR016152">
    <property type="entry name" value="PTrfase/Anion_transptr"/>
</dbReference>
<dbReference type="PANTHER" id="PTHR47738">
    <property type="entry name" value="PTS SYSTEM FRUCTOSE-LIKE EIIA COMPONENT-RELATED"/>
    <property type="match status" value="1"/>
</dbReference>
<name>A0ABU9VCY1_9BACI</name>